<feature type="compositionally biased region" description="Low complexity" evidence="1">
    <location>
        <begin position="9"/>
        <end position="26"/>
    </location>
</feature>
<dbReference type="GeneID" id="14925907"/>
<gene>
    <name evidence="2" type="ORF">ACA1_175500</name>
</gene>
<accession>L8HI48</accession>
<dbReference type="AlphaFoldDB" id="L8HI48"/>
<dbReference type="Proteomes" id="UP000011083">
    <property type="component" value="Unassembled WGS sequence"/>
</dbReference>
<feature type="compositionally biased region" description="Acidic residues" evidence="1">
    <location>
        <begin position="137"/>
        <end position="146"/>
    </location>
</feature>
<evidence type="ECO:0000313" key="2">
    <source>
        <dbReference type="EMBL" id="ELR24875.1"/>
    </source>
</evidence>
<name>L8HI48_ACACF</name>
<dbReference type="EMBL" id="KB007811">
    <property type="protein sequence ID" value="ELR24875.1"/>
    <property type="molecule type" value="Genomic_DNA"/>
</dbReference>
<dbReference type="KEGG" id="acan:ACA1_175500"/>
<organism evidence="2 3">
    <name type="scientific">Acanthamoeba castellanii (strain ATCC 30010 / Neff)</name>
    <dbReference type="NCBI Taxonomy" id="1257118"/>
    <lineage>
        <taxon>Eukaryota</taxon>
        <taxon>Amoebozoa</taxon>
        <taxon>Discosea</taxon>
        <taxon>Longamoebia</taxon>
        <taxon>Centramoebida</taxon>
        <taxon>Acanthamoebidae</taxon>
        <taxon>Acanthamoeba</taxon>
    </lineage>
</organism>
<feature type="region of interest" description="Disordered" evidence="1">
    <location>
        <begin position="1"/>
        <end position="33"/>
    </location>
</feature>
<proteinExistence type="predicted"/>
<protein>
    <submittedName>
        <fullName evidence="2">Uncharacterized protein</fullName>
    </submittedName>
</protein>
<feature type="region of interest" description="Disordered" evidence="1">
    <location>
        <begin position="184"/>
        <end position="251"/>
    </location>
</feature>
<dbReference type="RefSeq" id="XP_004356775.1">
    <property type="nucleotide sequence ID" value="XM_004356722.1"/>
</dbReference>
<evidence type="ECO:0000256" key="1">
    <source>
        <dbReference type="SAM" id="MobiDB-lite"/>
    </source>
</evidence>
<feature type="compositionally biased region" description="Basic residues" evidence="1">
    <location>
        <begin position="198"/>
        <end position="212"/>
    </location>
</feature>
<reference evidence="2 3" key="1">
    <citation type="journal article" date="2013" name="Genome Biol.">
        <title>Genome of Acanthamoeba castellanii highlights extensive lateral gene transfer and early evolution of tyrosine kinase signaling.</title>
        <authorList>
            <person name="Clarke M."/>
            <person name="Lohan A.J."/>
            <person name="Liu B."/>
            <person name="Lagkouvardos I."/>
            <person name="Roy S."/>
            <person name="Zafar N."/>
            <person name="Bertelli C."/>
            <person name="Schilde C."/>
            <person name="Kianianmomeni A."/>
            <person name="Burglin T.R."/>
            <person name="Frech C."/>
            <person name="Turcotte B."/>
            <person name="Kopec K.O."/>
            <person name="Synnott J.M."/>
            <person name="Choo C."/>
            <person name="Paponov I."/>
            <person name="Finkler A."/>
            <person name="Soon Heng Tan C."/>
            <person name="Hutchins A.P."/>
            <person name="Weinmeier T."/>
            <person name="Rattei T."/>
            <person name="Chu J.S."/>
            <person name="Gimenez G."/>
            <person name="Irimia M."/>
            <person name="Rigden D.J."/>
            <person name="Fitzpatrick D.A."/>
            <person name="Lorenzo-Morales J."/>
            <person name="Bateman A."/>
            <person name="Chiu C.H."/>
            <person name="Tang P."/>
            <person name="Hegemann P."/>
            <person name="Fromm H."/>
            <person name="Raoult D."/>
            <person name="Greub G."/>
            <person name="Miranda-Saavedra D."/>
            <person name="Chen N."/>
            <person name="Nash P."/>
            <person name="Ginger M.L."/>
            <person name="Horn M."/>
            <person name="Schaap P."/>
            <person name="Caler L."/>
            <person name="Loftus B."/>
        </authorList>
    </citation>
    <scope>NUCLEOTIDE SEQUENCE [LARGE SCALE GENOMIC DNA]</scope>
    <source>
        <strain evidence="2 3">Neff</strain>
    </source>
</reference>
<keyword evidence="3" id="KW-1185">Reference proteome</keyword>
<feature type="compositionally biased region" description="Low complexity" evidence="1">
    <location>
        <begin position="184"/>
        <end position="194"/>
    </location>
</feature>
<feature type="region of interest" description="Disordered" evidence="1">
    <location>
        <begin position="132"/>
        <end position="155"/>
    </location>
</feature>
<feature type="compositionally biased region" description="Low complexity" evidence="1">
    <location>
        <begin position="232"/>
        <end position="251"/>
    </location>
</feature>
<evidence type="ECO:0000313" key="3">
    <source>
        <dbReference type="Proteomes" id="UP000011083"/>
    </source>
</evidence>
<sequence length="251" mass="26343">MDSMVINDATPGSSFSAPTASFASSPNKRKRPAKVAIATESFRSINDGRTGLVPRCKLSLLCHDDYYASSPFSPSSSSSAPAFTLPVSSSSSTLPDYSFTSPLDSCLHPLRSSTSPSSTSSLSSFFPSTELHSSMITEDDEREEEANERRTSDVAPINAASTAFSLWQLPSPLLPLSSPAPSVFFPSSTATSSSPRPPRQRRRAGHSARRRLALTTVGGGEASTFPHTIVGSSTFPHASLSSSSSSSADGA</sequence>
<dbReference type="VEuPathDB" id="AmoebaDB:ACA1_175500"/>